<comment type="caution">
    <text evidence="1">The sequence shown here is derived from an EMBL/GenBank/DDBJ whole genome shotgun (WGS) entry which is preliminary data.</text>
</comment>
<sequence length="182" mass="19865">MGAMQYTHGFSHGQWADNGHEDDAYGVLVKDDTVTLVSKLNDMTVRVWGSAGGAARMDGGWVGGLGPRVGKLPMAWHVRGVRLCLTACQIWVSRRAMSTWIHRTWKPQCKCEILPASGSERRSLENGDWREGGGGGGGEHCIHIPLLWVQITSVLVLLSSNSSSSWWNDMGKIGQGFSDTNL</sequence>
<name>A0AAD7N1Z7_9AGAR</name>
<keyword evidence="2" id="KW-1185">Reference proteome</keyword>
<proteinExistence type="predicted"/>
<dbReference type="EMBL" id="JARJLG010000115">
    <property type="protein sequence ID" value="KAJ7742935.1"/>
    <property type="molecule type" value="Genomic_DNA"/>
</dbReference>
<organism evidence="1 2">
    <name type="scientific">Mycena maculata</name>
    <dbReference type="NCBI Taxonomy" id="230809"/>
    <lineage>
        <taxon>Eukaryota</taxon>
        <taxon>Fungi</taxon>
        <taxon>Dikarya</taxon>
        <taxon>Basidiomycota</taxon>
        <taxon>Agaricomycotina</taxon>
        <taxon>Agaricomycetes</taxon>
        <taxon>Agaricomycetidae</taxon>
        <taxon>Agaricales</taxon>
        <taxon>Marasmiineae</taxon>
        <taxon>Mycenaceae</taxon>
        <taxon>Mycena</taxon>
    </lineage>
</organism>
<dbReference type="Proteomes" id="UP001215280">
    <property type="component" value="Unassembled WGS sequence"/>
</dbReference>
<reference evidence="1" key="1">
    <citation type="submission" date="2023-03" db="EMBL/GenBank/DDBJ databases">
        <title>Massive genome expansion in bonnet fungi (Mycena s.s.) driven by repeated elements and novel gene families across ecological guilds.</title>
        <authorList>
            <consortium name="Lawrence Berkeley National Laboratory"/>
            <person name="Harder C.B."/>
            <person name="Miyauchi S."/>
            <person name="Viragh M."/>
            <person name="Kuo A."/>
            <person name="Thoen E."/>
            <person name="Andreopoulos B."/>
            <person name="Lu D."/>
            <person name="Skrede I."/>
            <person name="Drula E."/>
            <person name="Henrissat B."/>
            <person name="Morin E."/>
            <person name="Kohler A."/>
            <person name="Barry K."/>
            <person name="LaButti K."/>
            <person name="Morin E."/>
            <person name="Salamov A."/>
            <person name="Lipzen A."/>
            <person name="Mereny Z."/>
            <person name="Hegedus B."/>
            <person name="Baldrian P."/>
            <person name="Stursova M."/>
            <person name="Weitz H."/>
            <person name="Taylor A."/>
            <person name="Grigoriev I.V."/>
            <person name="Nagy L.G."/>
            <person name="Martin F."/>
            <person name="Kauserud H."/>
        </authorList>
    </citation>
    <scope>NUCLEOTIDE SEQUENCE</scope>
    <source>
        <strain evidence="1">CBHHK188m</strain>
    </source>
</reference>
<protein>
    <submittedName>
        <fullName evidence="1">Uncharacterized protein</fullName>
    </submittedName>
</protein>
<accession>A0AAD7N1Z7</accession>
<gene>
    <name evidence="1" type="ORF">DFH07DRAFT_777558</name>
</gene>
<evidence type="ECO:0000313" key="2">
    <source>
        <dbReference type="Proteomes" id="UP001215280"/>
    </source>
</evidence>
<dbReference type="AlphaFoldDB" id="A0AAD7N1Z7"/>
<evidence type="ECO:0000313" key="1">
    <source>
        <dbReference type="EMBL" id="KAJ7742935.1"/>
    </source>
</evidence>